<protein>
    <submittedName>
        <fullName evidence="2">Uncharacterized protein</fullName>
    </submittedName>
</protein>
<dbReference type="OrthoDB" id="2678283at2759"/>
<feature type="region of interest" description="Disordered" evidence="1">
    <location>
        <begin position="553"/>
        <end position="597"/>
    </location>
</feature>
<name>A0A9P6HKY4_9AGAM</name>
<accession>A0A9P6HKY4</accession>
<feature type="compositionally biased region" description="Basic residues" evidence="1">
    <location>
        <begin position="70"/>
        <end position="89"/>
    </location>
</feature>
<feature type="region of interest" description="Disordered" evidence="1">
    <location>
        <begin position="1"/>
        <end position="148"/>
    </location>
</feature>
<reference evidence="2" key="2">
    <citation type="submission" date="2020-11" db="EMBL/GenBank/DDBJ databases">
        <authorList>
            <consortium name="DOE Joint Genome Institute"/>
            <person name="Kuo A."/>
            <person name="Miyauchi S."/>
            <person name="Kiss E."/>
            <person name="Drula E."/>
            <person name="Kohler A."/>
            <person name="Sanchez-Garcia M."/>
            <person name="Andreopoulos B."/>
            <person name="Barry K.W."/>
            <person name="Bonito G."/>
            <person name="Buee M."/>
            <person name="Carver A."/>
            <person name="Chen C."/>
            <person name="Cichocki N."/>
            <person name="Clum A."/>
            <person name="Culley D."/>
            <person name="Crous P.W."/>
            <person name="Fauchery L."/>
            <person name="Girlanda M."/>
            <person name="Hayes R."/>
            <person name="Keri Z."/>
            <person name="Labutti K."/>
            <person name="Lipzen A."/>
            <person name="Lombard V."/>
            <person name="Magnuson J."/>
            <person name="Maillard F."/>
            <person name="Morin E."/>
            <person name="Murat C."/>
            <person name="Nolan M."/>
            <person name="Ohm R."/>
            <person name="Pangilinan J."/>
            <person name="Pereira M."/>
            <person name="Perotto S."/>
            <person name="Peter M."/>
            <person name="Riley R."/>
            <person name="Sitrit Y."/>
            <person name="Stielow B."/>
            <person name="Szollosi G."/>
            <person name="Zifcakova L."/>
            <person name="Stursova M."/>
            <person name="Spatafora J.W."/>
            <person name="Tedersoo L."/>
            <person name="Vaario L.-M."/>
            <person name="Yamada A."/>
            <person name="Yan M."/>
            <person name="Wang P."/>
            <person name="Xu J."/>
            <person name="Bruns T."/>
            <person name="Baldrian P."/>
            <person name="Vilgalys R."/>
            <person name="Henrissat B."/>
            <person name="Grigoriev I.V."/>
            <person name="Hibbett D."/>
            <person name="Nagy L.G."/>
            <person name="Martin F.M."/>
        </authorList>
    </citation>
    <scope>NUCLEOTIDE SEQUENCE</scope>
    <source>
        <strain evidence="2">UH-Tt-Lm1</strain>
    </source>
</reference>
<feature type="compositionally biased region" description="Basic and acidic residues" evidence="1">
    <location>
        <begin position="99"/>
        <end position="112"/>
    </location>
</feature>
<dbReference type="EMBL" id="WIUZ02000003">
    <property type="protein sequence ID" value="KAF9789201.1"/>
    <property type="molecule type" value="Genomic_DNA"/>
</dbReference>
<feature type="compositionally biased region" description="Basic and acidic residues" evidence="1">
    <location>
        <begin position="132"/>
        <end position="141"/>
    </location>
</feature>
<dbReference type="Proteomes" id="UP000736335">
    <property type="component" value="Unassembled WGS sequence"/>
</dbReference>
<dbReference type="AlphaFoldDB" id="A0A9P6HKY4"/>
<evidence type="ECO:0000313" key="3">
    <source>
        <dbReference type="Proteomes" id="UP000736335"/>
    </source>
</evidence>
<feature type="compositionally biased region" description="Basic and acidic residues" evidence="1">
    <location>
        <begin position="575"/>
        <end position="588"/>
    </location>
</feature>
<proteinExistence type="predicted"/>
<comment type="caution">
    <text evidence="2">The sequence shown here is derived from an EMBL/GenBank/DDBJ whole genome shotgun (WGS) entry which is preliminary data.</text>
</comment>
<gene>
    <name evidence="2" type="ORF">BJ322DRAFT_1105068</name>
</gene>
<feature type="region of interest" description="Disordered" evidence="1">
    <location>
        <begin position="164"/>
        <end position="248"/>
    </location>
</feature>
<keyword evidence="3" id="KW-1185">Reference proteome</keyword>
<reference evidence="2" key="1">
    <citation type="journal article" date="2020" name="Nat. Commun.">
        <title>Large-scale genome sequencing of mycorrhizal fungi provides insights into the early evolution of symbiotic traits.</title>
        <authorList>
            <person name="Miyauchi S."/>
            <person name="Kiss E."/>
            <person name="Kuo A."/>
            <person name="Drula E."/>
            <person name="Kohler A."/>
            <person name="Sanchez-Garcia M."/>
            <person name="Morin E."/>
            <person name="Andreopoulos B."/>
            <person name="Barry K.W."/>
            <person name="Bonito G."/>
            <person name="Buee M."/>
            <person name="Carver A."/>
            <person name="Chen C."/>
            <person name="Cichocki N."/>
            <person name="Clum A."/>
            <person name="Culley D."/>
            <person name="Crous P.W."/>
            <person name="Fauchery L."/>
            <person name="Girlanda M."/>
            <person name="Hayes R.D."/>
            <person name="Keri Z."/>
            <person name="LaButti K."/>
            <person name="Lipzen A."/>
            <person name="Lombard V."/>
            <person name="Magnuson J."/>
            <person name="Maillard F."/>
            <person name="Murat C."/>
            <person name="Nolan M."/>
            <person name="Ohm R.A."/>
            <person name="Pangilinan J."/>
            <person name="Pereira M.F."/>
            <person name="Perotto S."/>
            <person name="Peter M."/>
            <person name="Pfister S."/>
            <person name="Riley R."/>
            <person name="Sitrit Y."/>
            <person name="Stielow J.B."/>
            <person name="Szollosi G."/>
            <person name="Zifcakova L."/>
            <person name="Stursova M."/>
            <person name="Spatafora J.W."/>
            <person name="Tedersoo L."/>
            <person name="Vaario L.M."/>
            <person name="Yamada A."/>
            <person name="Yan M."/>
            <person name="Wang P."/>
            <person name="Xu J."/>
            <person name="Bruns T."/>
            <person name="Baldrian P."/>
            <person name="Vilgalys R."/>
            <person name="Dunand C."/>
            <person name="Henrissat B."/>
            <person name="Grigoriev I.V."/>
            <person name="Hibbett D."/>
            <person name="Nagy L.G."/>
            <person name="Martin F.M."/>
        </authorList>
    </citation>
    <scope>NUCLEOTIDE SEQUENCE</scope>
    <source>
        <strain evidence="2">UH-Tt-Lm1</strain>
    </source>
</reference>
<sequence length="597" mass="66411">MPMTRSQARGPPEDTPAQNSSTPTLKPPKWGPAKSPKDPEAVRSNGAELLQTLLEEQEKELDDAVGPKGRGGRQSRGRGRGRGHGRGRGGGRDSATTPKLEDVETSKADDLVTKYTNIIQETTPDDMQVDASDSKSNSRDIDVDEIDEASSNVYRTDIRVELGEKREGSDTEEYEAWEGFGSDNANDSKSTTRKLLTPKASTKPGARMANAGKTVGKRKATATTERPKKQVASGMKMRTNVPSDPSDTDEISSYLGGFAGDEDHLTIAADRKEIIDSTKSSRQQSAMSTVSIAHAAPKKKVVEARKIGNLPQPYKEKFDTDFVPLNHPDAGTPLQRIHNSVYKNVDAIVDRQHVLIEPVKSKVIAWRVAIKRKTQRVVDELLNEEDNIFPAPSIHNYVAWLKPEAEMHRSCFQTDLTIIRRRCNSYLRYPSMFWITNFWAQLEGKCLNHLILETFAVHFSSSGVNDDPLNYLSPPPIGAFALAIIAVERVIESWRNGRVSDIKEFSWGNWGPSTAEYVRGLKKITDVRWTKILNGMQEFTPYKLRELSASPNESENYCTMAPDSDFSSDAGLDPPQEHKHGPFPEDQNHCLPNQSII</sequence>
<evidence type="ECO:0000256" key="1">
    <source>
        <dbReference type="SAM" id="MobiDB-lite"/>
    </source>
</evidence>
<organism evidence="2 3">
    <name type="scientific">Thelephora terrestris</name>
    <dbReference type="NCBI Taxonomy" id="56493"/>
    <lineage>
        <taxon>Eukaryota</taxon>
        <taxon>Fungi</taxon>
        <taxon>Dikarya</taxon>
        <taxon>Basidiomycota</taxon>
        <taxon>Agaricomycotina</taxon>
        <taxon>Agaricomycetes</taxon>
        <taxon>Thelephorales</taxon>
        <taxon>Thelephoraceae</taxon>
        <taxon>Thelephora</taxon>
    </lineage>
</organism>
<evidence type="ECO:0000313" key="2">
    <source>
        <dbReference type="EMBL" id="KAF9789201.1"/>
    </source>
</evidence>